<comment type="caution">
    <text evidence="3">The sequence shown here is derived from an EMBL/GenBank/DDBJ whole genome shotgun (WGS) entry which is preliminary data.</text>
</comment>
<evidence type="ECO:0000256" key="2">
    <source>
        <dbReference type="SAM" id="SignalP"/>
    </source>
</evidence>
<accession>A0ABW3K3A4</accession>
<evidence type="ECO:0008006" key="5">
    <source>
        <dbReference type="Google" id="ProtNLM"/>
    </source>
</evidence>
<evidence type="ECO:0000313" key="3">
    <source>
        <dbReference type="EMBL" id="MFD0999703.1"/>
    </source>
</evidence>
<organism evidence="3 4">
    <name type="scientific">Ohtaekwangia kribbensis</name>
    <dbReference type="NCBI Taxonomy" id="688913"/>
    <lineage>
        <taxon>Bacteria</taxon>
        <taxon>Pseudomonadati</taxon>
        <taxon>Bacteroidota</taxon>
        <taxon>Cytophagia</taxon>
        <taxon>Cytophagales</taxon>
        <taxon>Fulvivirgaceae</taxon>
        <taxon>Ohtaekwangia</taxon>
    </lineage>
</organism>
<reference evidence="4" key="1">
    <citation type="journal article" date="2019" name="Int. J. Syst. Evol. Microbiol.">
        <title>The Global Catalogue of Microorganisms (GCM) 10K type strain sequencing project: providing services to taxonomists for standard genome sequencing and annotation.</title>
        <authorList>
            <consortium name="The Broad Institute Genomics Platform"/>
            <consortium name="The Broad Institute Genome Sequencing Center for Infectious Disease"/>
            <person name="Wu L."/>
            <person name="Ma J."/>
        </authorList>
    </citation>
    <scope>NUCLEOTIDE SEQUENCE [LARGE SCALE GENOMIC DNA]</scope>
    <source>
        <strain evidence="4">CCUG 58938</strain>
    </source>
</reference>
<feature type="signal peptide" evidence="2">
    <location>
        <begin position="1"/>
        <end position="20"/>
    </location>
</feature>
<evidence type="ECO:0000256" key="1">
    <source>
        <dbReference type="SAM" id="MobiDB-lite"/>
    </source>
</evidence>
<dbReference type="SUPFAM" id="SSF160574">
    <property type="entry name" value="BT0923-like"/>
    <property type="match status" value="1"/>
</dbReference>
<name>A0ABW3K3A4_9BACT</name>
<proteinExistence type="predicted"/>
<dbReference type="Proteomes" id="UP001597112">
    <property type="component" value="Unassembled WGS sequence"/>
</dbReference>
<keyword evidence="4" id="KW-1185">Reference proteome</keyword>
<gene>
    <name evidence="3" type="ORF">ACFQ21_10310</name>
</gene>
<keyword evidence="2" id="KW-0732">Signal</keyword>
<dbReference type="RefSeq" id="WP_377578627.1">
    <property type="nucleotide sequence ID" value="NZ_JBHTKA010000002.1"/>
</dbReference>
<feature type="region of interest" description="Disordered" evidence="1">
    <location>
        <begin position="23"/>
        <end position="47"/>
    </location>
</feature>
<sequence length="120" mass="13608">MKKITSFLIGMFFISMAVHAQSNDSTRSQNSSSERRQQPSNQFKQQDYTLIQTADIPESLRKTLQNNEYAGWETGKVYESKNKDGYWVRISTGSDVQNFFFDKNGRSINAKGPGVGKSPE</sequence>
<feature type="chain" id="PRO_5045850952" description="PepSY domain-containing protein" evidence="2">
    <location>
        <begin position="21"/>
        <end position="120"/>
    </location>
</feature>
<dbReference type="EMBL" id="JBHTKA010000002">
    <property type="protein sequence ID" value="MFD0999703.1"/>
    <property type="molecule type" value="Genomic_DNA"/>
</dbReference>
<feature type="compositionally biased region" description="Low complexity" evidence="1">
    <location>
        <begin position="23"/>
        <end position="42"/>
    </location>
</feature>
<protein>
    <recommendedName>
        <fullName evidence="5">PepSY domain-containing protein</fullName>
    </recommendedName>
</protein>
<evidence type="ECO:0000313" key="4">
    <source>
        <dbReference type="Proteomes" id="UP001597112"/>
    </source>
</evidence>